<feature type="transmembrane region" description="Helical" evidence="6">
    <location>
        <begin position="296"/>
        <end position="316"/>
    </location>
</feature>
<evidence type="ECO:0000313" key="8">
    <source>
        <dbReference type="EMBL" id="PCE41750.1"/>
    </source>
</evidence>
<protein>
    <submittedName>
        <fullName evidence="8">MFS transporter</fullName>
    </submittedName>
</protein>
<dbReference type="InterPro" id="IPR036259">
    <property type="entry name" value="MFS_trans_sf"/>
</dbReference>
<gene>
    <name evidence="8" type="ORF">COO09_13390</name>
</gene>
<evidence type="ECO:0000256" key="4">
    <source>
        <dbReference type="ARBA" id="ARBA00022989"/>
    </source>
</evidence>
<reference evidence="8 9" key="1">
    <citation type="submission" date="2017-09" db="EMBL/GenBank/DDBJ databases">
        <title>The Catabolism of 3,6-Dichlorosalicylic acid is Initiated by the Cytochrome P450 Monooxygenase DsmABC in Rhizorhabdus dicambivorans Ndbn-20.</title>
        <authorList>
            <person name="Na L."/>
        </authorList>
    </citation>
    <scope>NUCLEOTIDE SEQUENCE [LARGE SCALE GENOMIC DNA]</scope>
    <source>
        <strain evidence="8 9">Ndbn-20m</strain>
    </source>
</reference>
<dbReference type="PROSITE" id="PS50850">
    <property type="entry name" value="MFS"/>
    <property type="match status" value="1"/>
</dbReference>
<dbReference type="InterPro" id="IPR044770">
    <property type="entry name" value="MFS_spinster-like"/>
</dbReference>
<keyword evidence="2" id="KW-0813">Transport</keyword>
<dbReference type="RefSeq" id="WP_066961228.1">
    <property type="nucleotide sequence ID" value="NZ_CP023449.1"/>
</dbReference>
<comment type="caution">
    <text evidence="8">The sequence shown here is derived from an EMBL/GenBank/DDBJ whole genome shotgun (WGS) entry which is preliminary data.</text>
</comment>
<feature type="transmembrane region" description="Helical" evidence="6">
    <location>
        <begin position="174"/>
        <end position="194"/>
    </location>
</feature>
<evidence type="ECO:0000256" key="5">
    <source>
        <dbReference type="ARBA" id="ARBA00023136"/>
    </source>
</evidence>
<proteinExistence type="predicted"/>
<dbReference type="PANTHER" id="PTHR23505:SF79">
    <property type="entry name" value="PROTEIN SPINSTER"/>
    <property type="match status" value="1"/>
</dbReference>
<organism evidence="8 9">
    <name type="scientific">Rhizorhabdus dicambivorans</name>
    <dbReference type="NCBI Taxonomy" id="1850238"/>
    <lineage>
        <taxon>Bacteria</taxon>
        <taxon>Pseudomonadati</taxon>
        <taxon>Pseudomonadota</taxon>
        <taxon>Alphaproteobacteria</taxon>
        <taxon>Sphingomonadales</taxon>
        <taxon>Sphingomonadaceae</taxon>
        <taxon>Rhizorhabdus</taxon>
    </lineage>
</organism>
<dbReference type="KEGG" id="rdi:CMV14_19050"/>
<dbReference type="CDD" id="cd17328">
    <property type="entry name" value="MFS_spinster_like"/>
    <property type="match status" value="1"/>
</dbReference>
<dbReference type="EMBL" id="NWUF01000012">
    <property type="protein sequence ID" value="PCE41750.1"/>
    <property type="molecule type" value="Genomic_DNA"/>
</dbReference>
<feature type="transmembrane region" description="Helical" evidence="6">
    <location>
        <begin position="354"/>
        <end position="375"/>
    </location>
</feature>
<dbReference type="GO" id="GO:0016020">
    <property type="term" value="C:membrane"/>
    <property type="evidence" value="ECO:0007669"/>
    <property type="project" value="UniProtKB-SubCell"/>
</dbReference>
<feature type="transmembrane region" description="Helical" evidence="6">
    <location>
        <begin position="227"/>
        <end position="250"/>
    </location>
</feature>
<comment type="subcellular location">
    <subcellularLocation>
        <location evidence="1">Membrane</location>
        <topology evidence="1">Multi-pass membrane protein</topology>
    </subcellularLocation>
</comment>
<evidence type="ECO:0000256" key="2">
    <source>
        <dbReference type="ARBA" id="ARBA00022448"/>
    </source>
</evidence>
<evidence type="ECO:0000256" key="6">
    <source>
        <dbReference type="SAM" id="Phobius"/>
    </source>
</evidence>
<dbReference type="GO" id="GO:0022857">
    <property type="term" value="F:transmembrane transporter activity"/>
    <property type="evidence" value="ECO:0007669"/>
    <property type="project" value="InterPro"/>
</dbReference>
<feature type="domain" description="Major facilitator superfamily (MFS) profile" evidence="7">
    <location>
        <begin position="19"/>
        <end position="417"/>
    </location>
</feature>
<evidence type="ECO:0000256" key="3">
    <source>
        <dbReference type="ARBA" id="ARBA00022692"/>
    </source>
</evidence>
<dbReference type="SUPFAM" id="SSF103473">
    <property type="entry name" value="MFS general substrate transporter"/>
    <property type="match status" value="1"/>
</dbReference>
<dbReference type="Gene3D" id="1.20.1250.20">
    <property type="entry name" value="MFS general substrate transporter like domains"/>
    <property type="match status" value="1"/>
</dbReference>
<feature type="transmembrane region" description="Helical" evidence="6">
    <location>
        <begin position="395"/>
        <end position="413"/>
    </location>
</feature>
<feature type="transmembrane region" description="Helical" evidence="6">
    <location>
        <begin position="111"/>
        <end position="132"/>
    </location>
</feature>
<keyword evidence="5 6" id="KW-0472">Membrane</keyword>
<keyword evidence="9" id="KW-1185">Reference proteome</keyword>
<feature type="transmembrane region" description="Helical" evidence="6">
    <location>
        <begin position="144"/>
        <end position="168"/>
    </location>
</feature>
<name>A0A2A4FVJ9_9SPHN</name>
<dbReference type="Pfam" id="PF07690">
    <property type="entry name" value="MFS_1"/>
    <property type="match status" value="1"/>
</dbReference>
<dbReference type="OrthoDB" id="7497327at2"/>
<feature type="transmembrane region" description="Helical" evidence="6">
    <location>
        <begin position="322"/>
        <end position="342"/>
    </location>
</feature>
<evidence type="ECO:0000313" key="9">
    <source>
        <dbReference type="Proteomes" id="UP000218934"/>
    </source>
</evidence>
<feature type="transmembrane region" description="Helical" evidence="6">
    <location>
        <begin position="56"/>
        <end position="78"/>
    </location>
</feature>
<feature type="transmembrane region" description="Helical" evidence="6">
    <location>
        <begin position="262"/>
        <end position="284"/>
    </location>
</feature>
<feature type="transmembrane region" description="Helical" evidence="6">
    <location>
        <begin position="85"/>
        <end position="105"/>
    </location>
</feature>
<keyword evidence="3 6" id="KW-0812">Transmembrane</keyword>
<dbReference type="InterPro" id="IPR011701">
    <property type="entry name" value="MFS"/>
</dbReference>
<dbReference type="PANTHER" id="PTHR23505">
    <property type="entry name" value="SPINSTER"/>
    <property type="match status" value="1"/>
</dbReference>
<accession>A0A2A4FVJ9</accession>
<evidence type="ECO:0000259" key="7">
    <source>
        <dbReference type="PROSITE" id="PS50850"/>
    </source>
</evidence>
<keyword evidence="4 6" id="KW-1133">Transmembrane helix</keyword>
<evidence type="ECO:0000256" key="1">
    <source>
        <dbReference type="ARBA" id="ARBA00004141"/>
    </source>
</evidence>
<dbReference type="Proteomes" id="UP000218934">
    <property type="component" value="Unassembled WGS sequence"/>
</dbReference>
<dbReference type="InterPro" id="IPR020846">
    <property type="entry name" value="MFS_dom"/>
</dbReference>
<sequence length="424" mass="44735">MHAPLKAMERTWQPSSLKALALLFAIAVVSYADRFTMGVLQVPIKADLGLSDAEIGALTGLAFFVPHTLLSIPMARLADRWNRKYLLVAALLLWSGMTAAMGWAASFAALFVLRMGVAIGESTCLPSCYSLIADYFRPAQRARAMAFFGLGLPVGSLIGLTGAGMIAARWGWQTAFFVVGSLGLLLAPIIAMALREPARDGDSGESNTPPPFGEAVALLWRMPSFRCIAIGNSCQTFIITASLTWSASFYTRAHETTLGEAALVVGILGGLAGGLGTLSGGFLTDRLGLRDRRWPMRLPAITAGLTVPATALQFLLPGFAPSVAAGVAAVFLANMHIPAVFATSQGLVPPRVRALTSGVLVMLAGLVGSVCGPLLTGWVSDLLQQMGQDDGSALRHAICLMLVFSAIASAAFYRASRHMGRQQP</sequence>
<dbReference type="AlphaFoldDB" id="A0A2A4FVJ9"/>